<reference evidence="3" key="1">
    <citation type="submission" date="2021-01" db="EMBL/GenBank/DDBJ databases">
        <authorList>
            <person name="Corre E."/>
            <person name="Pelletier E."/>
            <person name="Niang G."/>
            <person name="Scheremetjew M."/>
            <person name="Finn R."/>
            <person name="Kale V."/>
            <person name="Holt S."/>
            <person name="Cochrane G."/>
            <person name="Meng A."/>
            <person name="Brown T."/>
            <person name="Cohen L."/>
        </authorList>
    </citation>
    <scope>NUCLEOTIDE SEQUENCE</scope>
    <source>
        <strain evidence="3">308</strain>
    </source>
</reference>
<dbReference type="InterPro" id="IPR001194">
    <property type="entry name" value="cDENN_dom"/>
</dbReference>
<dbReference type="InterPro" id="IPR005113">
    <property type="entry name" value="uDENN_dom"/>
</dbReference>
<feature type="compositionally biased region" description="Low complexity" evidence="1">
    <location>
        <begin position="1541"/>
        <end position="1554"/>
    </location>
</feature>
<dbReference type="PANTHER" id="PTHR12296:SF21">
    <property type="entry name" value="DENN DOMAIN-CONTAINING PROTEIN 3"/>
    <property type="match status" value="1"/>
</dbReference>
<dbReference type="EMBL" id="HBFR01028005">
    <property type="protein sequence ID" value="CAD8893075.1"/>
    <property type="molecule type" value="Transcribed_RNA"/>
</dbReference>
<dbReference type="PANTHER" id="PTHR12296">
    <property type="entry name" value="DENN DOMAIN-CONTAINING PROTEIN 4"/>
    <property type="match status" value="1"/>
</dbReference>
<sequence length="2093" mass="229452">MDNLCHLSGCSDSDDACADSHVVDYFATVSTGERLILPSLSKVGVGAGESGAGSVGDVSRYQQQRDLETSTLNRDCDGSLDGDDDDEEAFRALRFYREIISLRLVSSDSIGSASSEGFTWVDHSLPAVSIGGGDDGSKGGRSCVKVPAAVSSGVRRALTVRGRRLPVPPGKCWNMSVAAVRGEDGTATSTIYGSFPCVDLCRLENTVRKASIQSKDTEHTMSSSSLSSPKDSLGMGIGTAAAAVRDHVGTTAAARGAVRRLGSVASAAAATAKSPIVKRRIGSGHQIWNERGTAENTAPAVDCRQWVHVPGQHSVRRGLGRPAASSPQLSHQGYRLAYRRRCPDEIKIAAVADVMLLFLDWNDVTNLSRPRQRQQRRFRSSSSSSPTQEFHRAATSLVGGALRLGAESIVACRKITSSPTATRKAVENNRDEKVQSPSPPNSSLQSVPLDSLLALPKGYDELILPDGLENCFVPILASDDGSPPDRLVLHDFVPGQTTIPILVVRRQRVGIEERFHEDPAATDIGITFFDARGRMCVPLSNILDDDDDDDDNDDDDALSPRAGFSLLSDRDKTPWTEPAPLSSSSGGGDALGRPVLLLRHNRPRGLADVPFAVAVSDRFPSAHYPNFPCPVEELPMFCYPAGGCRLTRMKYGDVELPEGYEFVIRSESGENIYVSCLSFMEPLSTAKIKQLNTMSRQRRHTSLPHRKFCEMEDSHCSNDDDTTTDMFGGRSLSSNTGGNGLLTAFEDMTTFENKTLCVVSRYPFWDAYRNFLMNLYSASMSSSDLPIERIISHFCLSVPVPTPGGPRVIIPLEAISTTIVLEMPPTKDLPLCNLRYHSLLSCLDARSVVLVVLGLLSLERKVVLVSTRPDRVTSCCELMRSLLFPFELCAPYVPRLTRPFMSCLEFPGAFFCGIHDDGRPGGPAAAVREEVPDESILVDLDRGTIEAAGDDNDGSILRRSWEGIPSYQREALVEEIEMLAADAGLTPGSIRGGWGGWGHEAMSTASTRPPPCVTLFHHPDDADPPDLDDRALRDAFLRFFASVMAGYERYLVVPDVEWMLSGNDWFDAKGFLARAPESDAPFLAALTATQLFSSFVQRRTESCDVRCMLFDECLAEYHVNAGALGRLAARRVRTEKDDSILTGGGGGGGCGQRGSRSAEVTEEVEEYSLLIDVCVHLSNSIIMEEQSSQLDLSVHNIADVSIDCGSGNISNMNTSISGARNFNDISRIDQSILTADSFPDGRKGNDVVTAPNKDGLGSSSRFVYYVDGSPSFPNKFGRALFSPQEPKKLSSIQTQAYVPILTRSDQELEEANRRRKIATSYGRLQSQRRCIWQLPKLMGSHVLGAWLMCIPSQVSQTHLSLYQQQRFFYRAFGALRNLRQRHRIVPDEACYRALIVACGRTRLDCRNELVRLFGLLRGDGIFPNAVTLGQYTKAIAEGFSSRCADDGGVGGGSSIESFVREECSNVNDSCVEGVADQEHILMSLDSNIDDLESSGREWKRLCRLAGMRGDLGGASTADRAGGGGAFNDSIMSNHHSVKNKNVSSTNLSSNASNSTPAVKKSNSSWSPLLCSTSLRPHGNDYFQHEKSPKPSPPLKLVEGNFELVALWSRAASCETCDYIPLDEEIQAGWDIVGGTHSEMPGSIICPRCGNLTMPMLGYRHFSLRDAELLQSKHKQQQHQQHHPTETLSSSKSIVSNAEESLDTTSTPHDLKSVDTNMAYNHVAHFNQTLLDRSSYNTANENKLPCQLGPLNAFRQGRTEGPKQDSPSNNNSNQISHQQFSDDEEQGYVMYMSPAAVRVQLESYVAKHGESVLDRDTLHQLDKRLFYNFWWFCARFSLPLPLPVEHSSCPDMTEKKTVQSSSAKKHLLAFAAWDRTVAEMGCWSGAKVISREIFQVFIPRNIESKKMALRRGLHPLLSLFDVQTFSQTDWDGSLHEVLVKLVEACDKRKFEPVIEAILQSRTITASATNVLVDERSRSVTATTSSSSVASNQILDIINDSAALALHGPIDIDCYRTMLYLTRYHCTSAFHVFFPAITRPCKGYHYWCAMGVPQTIFDRMYAQASASLTSKNGLQLHKGVSDVAIAFRCVFGHII</sequence>
<feature type="region of interest" description="Disordered" evidence="1">
    <location>
        <begin position="212"/>
        <end position="232"/>
    </location>
</feature>
<feature type="compositionally biased region" description="Basic residues" evidence="1">
    <location>
        <begin position="370"/>
        <end position="379"/>
    </location>
</feature>
<feature type="domain" description="UDENN" evidence="2">
    <location>
        <begin position="669"/>
        <end position="1106"/>
    </location>
</feature>
<dbReference type="SMART" id="SM00801">
    <property type="entry name" value="dDENN"/>
    <property type="match status" value="1"/>
</dbReference>
<feature type="compositionally biased region" description="Low complexity" evidence="1">
    <location>
        <begin position="1763"/>
        <end position="1778"/>
    </location>
</feature>
<evidence type="ECO:0000313" key="3">
    <source>
        <dbReference type="EMBL" id="CAD8893075.1"/>
    </source>
</evidence>
<dbReference type="PROSITE" id="PS50211">
    <property type="entry name" value="DENN"/>
    <property type="match status" value="1"/>
</dbReference>
<dbReference type="Gene3D" id="3.40.50.11500">
    <property type="match status" value="1"/>
</dbReference>
<dbReference type="Pfam" id="PF03455">
    <property type="entry name" value="dDENN"/>
    <property type="match status" value="1"/>
</dbReference>
<feature type="compositionally biased region" description="Basic residues" evidence="1">
    <location>
        <begin position="1671"/>
        <end position="1681"/>
    </location>
</feature>
<feature type="region of interest" description="Disordered" evidence="1">
    <location>
        <begin position="1746"/>
        <end position="1779"/>
    </location>
</feature>
<feature type="region of interest" description="Disordered" evidence="1">
    <location>
        <begin position="1670"/>
        <end position="1709"/>
    </location>
</feature>
<evidence type="ECO:0000256" key="1">
    <source>
        <dbReference type="SAM" id="MobiDB-lite"/>
    </source>
</evidence>
<feature type="compositionally biased region" description="Polar residues" evidence="1">
    <location>
        <begin position="1685"/>
        <end position="1709"/>
    </location>
</feature>
<gene>
    <name evidence="3" type="ORF">CHYS00102_LOCUS20284</name>
</gene>
<feature type="compositionally biased region" description="Acidic residues" evidence="1">
    <location>
        <begin position="543"/>
        <end position="557"/>
    </location>
</feature>
<dbReference type="Pfam" id="PF03456">
    <property type="entry name" value="uDENN"/>
    <property type="match status" value="1"/>
</dbReference>
<organism evidence="3">
    <name type="scientific">Corethron hystrix</name>
    <dbReference type="NCBI Taxonomy" id="216773"/>
    <lineage>
        <taxon>Eukaryota</taxon>
        <taxon>Sar</taxon>
        <taxon>Stramenopiles</taxon>
        <taxon>Ochrophyta</taxon>
        <taxon>Bacillariophyta</taxon>
        <taxon>Coscinodiscophyceae</taxon>
        <taxon>Corethrophycidae</taxon>
        <taxon>Corethrales</taxon>
        <taxon>Corethraceae</taxon>
        <taxon>Corethron</taxon>
    </lineage>
</organism>
<dbReference type="Pfam" id="PF02141">
    <property type="entry name" value="DENN"/>
    <property type="match status" value="1"/>
</dbReference>
<evidence type="ECO:0000259" key="2">
    <source>
        <dbReference type="PROSITE" id="PS50211"/>
    </source>
</evidence>
<dbReference type="SMART" id="SM00799">
    <property type="entry name" value="DENN"/>
    <property type="match status" value="1"/>
</dbReference>
<name>A0A7S1FWN6_9STRA</name>
<proteinExistence type="predicted"/>
<dbReference type="InterPro" id="IPR043153">
    <property type="entry name" value="DENN_C"/>
</dbReference>
<dbReference type="InterPro" id="IPR005112">
    <property type="entry name" value="dDENN_dom"/>
</dbReference>
<dbReference type="GO" id="GO:0031410">
    <property type="term" value="C:cytoplasmic vesicle"/>
    <property type="evidence" value="ECO:0007669"/>
    <property type="project" value="TreeGrafter"/>
</dbReference>
<protein>
    <recommendedName>
        <fullName evidence="2">UDENN domain-containing protein</fullName>
    </recommendedName>
</protein>
<feature type="region of interest" description="Disordered" evidence="1">
    <location>
        <begin position="1539"/>
        <end position="1565"/>
    </location>
</feature>
<feature type="region of interest" description="Disordered" evidence="1">
    <location>
        <begin position="542"/>
        <end position="588"/>
    </location>
</feature>
<dbReference type="InterPro" id="IPR037516">
    <property type="entry name" value="Tripartite_DENN"/>
</dbReference>
<feature type="region of interest" description="Disordered" evidence="1">
    <location>
        <begin position="369"/>
        <end position="390"/>
    </location>
</feature>
<dbReference type="GO" id="GO:0032483">
    <property type="term" value="P:regulation of Rab protein signal transduction"/>
    <property type="evidence" value="ECO:0007669"/>
    <property type="project" value="TreeGrafter"/>
</dbReference>
<dbReference type="InterPro" id="IPR051696">
    <property type="entry name" value="DENN_Domain_GEFs"/>
</dbReference>
<accession>A0A7S1FWN6</accession>
<feature type="region of interest" description="Disordered" evidence="1">
    <location>
        <begin position="420"/>
        <end position="446"/>
    </location>
</feature>
<feature type="compositionally biased region" description="Basic and acidic residues" evidence="1">
    <location>
        <begin position="424"/>
        <end position="434"/>
    </location>
</feature>